<keyword evidence="5" id="KW-0430">Lectin</keyword>
<keyword evidence="17" id="KW-1185">Reference proteome</keyword>
<evidence type="ECO:0000256" key="9">
    <source>
        <dbReference type="ARBA" id="ARBA00023180"/>
    </source>
</evidence>
<evidence type="ECO:0000259" key="14">
    <source>
        <dbReference type="PROSITE" id="PS50095"/>
    </source>
</evidence>
<dbReference type="InterPro" id="IPR042060">
    <property type="entry name" value="PLAT_polycystin1"/>
</dbReference>
<evidence type="ECO:0000256" key="13">
    <source>
        <dbReference type="SAM" id="Phobius"/>
    </source>
</evidence>
<feature type="region of interest" description="Disordered" evidence="12">
    <location>
        <begin position="857"/>
        <end position="877"/>
    </location>
</feature>
<comment type="subcellular location">
    <subcellularLocation>
        <location evidence="1">Membrane</location>
        <topology evidence="1">Multi-pass membrane protein</topology>
    </subcellularLocation>
</comment>
<evidence type="ECO:0000256" key="1">
    <source>
        <dbReference type="ARBA" id="ARBA00004141"/>
    </source>
</evidence>
<dbReference type="InterPro" id="IPR001024">
    <property type="entry name" value="PLAT/LH2_dom"/>
</dbReference>
<protein>
    <recommendedName>
        <fullName evidence="18">PLAT domain-containing protein</fullName>
    </recommendedName>
</protein>
<keyword evidence="8" id="KW-1015">Disulfide bond</keyword>
<evidence type="ECO:0000256" key="3">
    <source>
        <dbReference type="ARBA" id="ARBA00022692"/>
    </source>
</evidence>
<dbReference type="PROSITE" id="PS50095">
    <property type="entry name" value="PLAT"/>
    <property type="match status" value="1"/>
</dbReference>
<dbReference type="InterPro" id="IPR036392">
    <property type="entry name" value="PLAT/LH2_dom_sf"/>
</dbReference>
<evidence type="ECO:0000256" key="5">
    <source>
        <dbReference type="ARBA" id="ARBA00022734"/>
    </source>
</evidence>
<evidence type="ECO:0000313" key="16">
    <source>
        <dbReference type="Ensembl" id="ENSMALP00000018463.1"/>
    </source>
</evidence>
<dbReference type="Gene3D" id="2.60.60.20">
    <property type="entry name" value="PLAT/LH2 domain"/>
    <property type="match status" value="1"/>
</dbReference>
<feature type="region of interest" description="Disordered" evidence="12">
    <location>
        <begin position="936"/>
        <end position="969"/>
    </location>
</feature>
<dbReference type="Pfam" id="PF01477">
    <property type="entry name" value="PLAT"/>
    <property type="match status" value="1"/>
</dbReference>
<dbReference type="InterPro" id="IPR051223">
    <property type="entry name" value="Polycystin"/>
</dbReference>
<feature type="transmembrane region" description="Helical" evidence="13">
    <location>
        <begin position="1556"/>
        <end position="1580"/>
    </location>
</feature>
<dbReference type="Pfam" id="PF01825">
    <property type="entry name" value="GPS"/>
    <property type="match status" value="1"/>
</dbReference>
<feature type="compositionally biased region" description="Polar residues" evidence="12">
    <location>
        <begin position="936"/>
        <end position="950"/>
    </location>
</feature>
<dbReference type="PRINTS" id="PR01433">
    <property type="entry name" value="POLYCYSTIN2"/>
</dbReference>
<feature type="transmembrane region" description="Helical" evidence="13">
    <location>
        <begin position="575"/>
        <end position="595"/>
    </location>
</feature>
<dbReference type="InterPro" id="IPR013122">
    <property type="entry name" value="PKD1_2_channel"/>
</dbReference>
<dbReference type="STRING" id="43700.ENSMALP00000018463"/>
<feature type="compositionally biased region" description="Polar residues" evidence="12">
    <location>
        <begin position="868"/>
        <end position="877"/>
    </location>
</feature>
<dbReference type="InterPro" id="IPR003915">
    <property type="entry name" value="PKD_2"/>
</dbReference>
<feature type="transmembrane region" description="Helical" evidence="13">
    <location>
        <begin position="1618"/>
        <end position="1643"/>
    </location>
</feature>
<keyword evidence="3 13" id="KW-0812">Transmembrane</keyword>
<keyword evidence="9" id="KW-0325">Glycoprotein</keyword>
<accession>A0A3Q3JGA0</accession>
<dbReference type="GO" id="GO:0005509">
    <property type="term" value="F:calcium ion binding"/>
    <property type="evidence" value="ECO:0007669"/>
    <property type="project" value="InterPro"/>
</dbReference>
<dbReference type="InterPro" id="IPR046791">
    <property type="entry name" value="Polycystin_dom"/>
</dbReference>
<evidence type="ECO:0000256" key="2">
    <source>
        <dbReference type="ARBA" id="ARBA00007200"/>
    </source>
</evidence>
<dbReference type="Proteomes" id="UP000261600">
    <property type="component" value="Unplaced"/>
</dbReference>
<feature type="transmembrane region" description="Helical" evidence="13">
    <location>
        <begin position="783"/>
        <end position="803"/>
    </location>
</feature>
<evidence type="ECO:0000256" key="4">
    <source>
        <dbReference type="ARBA" id="ARBA00022729"/>
    </source>
</evidence>
<evidence type="ECO:0000259" key="15">
    <source>
        <dbReference type="PROSITE" id="PS50221"/>
    </source>
</evidence>
<sequence>MSWGNRSCKLSTGDGHVIYLDSAQWLENSVMHKYTHPSTFVVAAECTSGDTHITVQKIITIQEPVTEIGVIRCYAGNLLFHATNCKALYGAAFQIQMEAKAGTNVTYRIQSHNMLLSSLSVVRGNVPHNMTVTPEMMTQLRSGCHLLMLYASNMVTVPEVSTELQIREMMLNTMVEAVKEAPTNTPEEVHVTTRGLTAIVQKGTELSSSAQEKASLLLANLSSSLLHMYENKTAENKKEIYIAASSIVEGASNILDYSFSSSISDALLVALQNIQSALLAFLDVDEDPTVIQQANICLSVQRLKPSDLNKEPLKISNCTSCFTFSLPRLPSRIFPSEDPVDVRILNLEKNPFSWNERGDISGAVGALSLTTHDGSNIPVQNLDDKIEILMPNLNGQQVNTSVLNLRNYSTVGLDVPSDDNILLLKMVPSKDPLPFKVFLGYMGYPTETNYVAMTEMPQQQGTTQAERYTWMLDPKTFNGKTGTYYLVVRPIVGPGIKSINATLSITPVTTSCKFWHESILDWSTYGCVVGVNTTPLVTQCLCNHLTFFGRSFFVTPNLVDPSRTAELFGTFTQNPVVVCFVGALFVTYLLVVLLARRKDVKDLAKLKVTILEDNNLMDEYRYLLCVSTGYRRGASTSSRVTITLLGTDGNSEPHHLTDKKKCLFERGAVDRFLLTTPLSLGELQGIRLWHSNSGSHPAWYVGSVTVQDLQTDQKWHFLCNSWLAIDMVDCSLDKVFPASTEIDLKRFSNMFFMKATRDFNDGHLWYSVINRPPSSTFTCVQRVSCCFSLLLCTMLTSIMFYGIPTDPSDQVMEMGPFEFNWQQFMIGIQSSLIMFPVNFLIVSIFRKTRPREMSCCKRKKEKPHALEQESSSQTANTTMKSNVTLDIIISDIIRIIHSLAKGVTSDIPCTESEPGPGPQVDINAVLSVVDDLIRQNNKTSDNSTSKTQPQLPDGSASVHPGETVQGTEKKSNKTLYLYRQLCHIDTKIILLGPSGFPSPHSYSLALQQVRGMKGLLEHQLFTSSSISLDELNQKNLSPADSTDGGQKKRACCHGGLPWWFIFVGWLLVVATSVVAGYFTMLYGLKFGKQRSIDWLVSLLVSFFQSNLIIQPLKVLCLALFFALVIKKVEEEDSQNMAFIINDVNPDYSKDQHVRRNTNLYQPLPPADIEKMKRNRIMEQKAFALLKEILMYLGFMCMLMVVAYAQRDPTAFYLNQHIVNSFSGGTSDTMSLGDVFNWVNTSLLSNLYGAYPGFITDGNSKLVGNARLRQLRVKNNLCHAPGPMLHIVPGCQALYSWDAEDTGSYDPGWNYPFWDNISTNTPSPWRYQTQAQLKASYIWGTMALYRAGGFVAELGPDLQNASSTLEYLFINKWLDVYTRALFAEFTVYNANVNLFCIATFLLETTATGTFQFHTELHSIRLYQTTDGLFIFVAAAEIIYLLFILYYMFMQGKLMKQHRWGYFRSKWNLLELSIILLTWSAVGVFIKRSLLGDRDITYYQNHKNEFASFYDTATTDSQLQYLIAFLVLLSTVKLWHLLRLNPSMNIITGTLRRAWNDIASFLVVLVIMLMAYSIVSNVIYGWKLYSYKTLLDALMTIISLQLGNFNYDEIMDFTPLLGGLLFSSCIVFMSFMVLSLLVSVILVAFSQEKKSYKPSEEEEVVDLILNKLCSYLGVKYKDREDSTNRLNNSPN</sequence>
<proteinExistence type="inferred from homology"/>
<dbReference type="SMART" id="SM00308">
    <property type="entry name" value="LH2"/>
    <property type="match status" value="1"/>
</dbReference>
<feature type="transmembrane region" description="Helical" evidence="13">
    <location>
        <begin position="1517"/>
        <end position="1536"/>
    </location>
</feature>
<dbReference type="SUPFAM" id="SSF49723">
    <property type="entry name" value="Lipase/lipooxygenase domain (PLAT/LH2 domain)"/>
    <property type="match status" value="1"/>
</dbReference>
<dbReference type="GO" id="GO:0050982">
    <property type="term" value="P:detection of mechanical stimulus"/>
    <property type="evidence" value="ECO:0007669"/>
    <property type="project" value="TreeGrafter"/>
</dbReference>
<feature type="transmembrane region" description="Helical" evidence="13">
    <location>
        <begin position="1467"/>
        <end position="1484"/>
    </location>
</feature>
<keyword evidence="4" id="KW-0732">Signal</keyword>
<dbReference type="Gene3D" id="1.10.287.70">
    <property type="match status" value="1"/>
</dbReference>
<dbReference type="InterPro" id="IPR000203">
    <property type="entry name" value="GPS"/>
</dbReference>
<evidence type="ECO:0008006" key="18">
    <source>
        <dbReference type="Google" id="ProtNLM"/>
    </source>
</evidence>
<evidence type="ECO:0000256" key="8">
    <source>
        <dbReference type="ARBA" id="ARBA00023157"/>
    </source>
</evidence>
<keyword evidence="6 13" id="KW-1133">Transmembrane helix</keyword>
<feature type="transmembrane region" description="Helical" evidence="13">
    <location>
        <begin position="1056"/>
        <end position="1078"/>
    </location>
</feature>
<dbReference type="GO" id="GO:0030246">
    <property type="term" value="F:carbohydrate binding"/>
    <property type="evidence" value="ECO:0007669"/>
    <property type="project" value="UniProtKB-KW"/>
</dbReference>
<dbReference type="FunFam" id="1.10.287.70:FF:000086">
    <property type="entry name" value="Polycystic kidney disease 2"/>
    <property type="match status" value="1"/>
</dbReference>
<keyword evidence="7 13" id="KW-0472">Membrane</keyword>
<evidence type="ECO:0000256" key="11">
    <source>
        <dbReference type="PROSITE-ProRule" id="PRU00152"/>
    </source>
</evidence>
<evidence type="ECO:0000256" key="10">
    <source>
        <dbReference type="PIRSR" id="PIRSR603915-2"/>
    </source>
</evidence>
<evidence type="ECO:0000256" key="12">
    <source>
        <dbReference type="SAM" id="MobiDB-lite"/>
    </source>
</evidence>
<feature type="domain" description="PLAT" evidence="14">
    <location>
        <begin position="620"/>
        <end position="737"/>
    </location>
</feature>
<dbReference type="Ensembl" id="ENSMALT00000018819.1">
    <property type="protein sequence ID" value="ENSMALP00000018463.1"/>
    <property type="gene ID" value="ENSMALG00000012865.1"/>
</dbReference>
<dbReference type="Gene3D" id="2.60.220.50">
    <property type="match status" value="1"/>
</dbReference>
<dbReference type="PROSITE" id="PS50221">
    <property type="entry name" value="GAIN_B"/>
    <property type="match status" value="1"/>
</dbReference>
<dbReference type="GO" id="GO:0005262">
    <property type="term" value="F:calcium channel activity"/>
    <property type="evidence" value="ECO:0007669"/>
    <property type="project" value="TreeGrafter"/>
</dbReference>
<dbReference type="InterPro" id="IPR046338">
    <property type="entry name" value="GAIN_dom_sf"/>
</dbReference>
<dbReference type="Pfam" id="PF20519">
    <property type="entry name" value="Polycystin_dom"/>
    <property type="match status" value="1"/>
</dbReference>
<feature type="transmembrane region" description="Helical" evidence="13">
    <location>
        <begin position="1427"/>
        <end position="1447"/>
    </location>
</feature>
<evidence type="ECO:0000256" key="7">
    <source>
        <dbReference type="ARBA" id="ARBA00023136"/>
    </source>
</evidence>
<reference evidence="16" key="2">
    <citation type="submission" date="2025-09" db="UniProtKB">
        <authorList>
            <consortium name="Ensembl"/>
        </authorList>
    </citation>
    <scope>IDENTIFICATION</scope>
</reference>
<comment type="caution">
    <text evidence="11">Lacks conserved residue(s) required for the propagation of feature annotation.</text>
</comment>
<feature type="transmembrane region" description="Helical" evidence="13">
    <location>
        <begin position="1181"/>
        <end position="1204"/>
    </location>
</feature>
<name>A0A3Q3JGA0_MONAL</name>
<evidence type="ECO:0000256" key="6">
    <source>
        <dbReference type="ARBA" id="ARBA00022989"/>
    </source>
</evidence>
<dbReference type="PANTHER" id="PTHR10877">
    <property type="entry name" value="POLYCYSTIN FAMILY MEMBER"/>
    <property type="match status" value="1"/>
</dbReference>
<dbReference type="CDD" id="cd01752">
    <property type="entry name" value="PLAT_polycystin"/>
    <property type="match status" value="1"/>
</dbReference>
<dbReference type="FunFam" id="2.60.60.20:FF:000008">
    <property type="entry name" value="Polycystic kidney disease 1-like 2, isoform CRA_a"/>
    <property type="match status" value="1"/>
</dbReference>
<dbReference type="SMART" id="SM00303">
    <property type="entry name" value="GPS"/>
    <property type="match status" value="1"/>
</dbReference>
<feature type="transmembrane region" description="Helical" evidence="13">
    <location>
        <begin position="1098"/>
        <end position="1125"/>
    </location>
</feature>
<reference evidence="16" key="1">
    <citation type="submission" date="2025-08" db="UniProtKB">
        <authorList>
            <consortium name="Ensembl"/>
        </authorList>
    </citation>
    <scope>IDENTIFICATION</scope>
</reference>
<evidence type="ECO:0000313" key="17">
    <source>
        <dbReference type="Proteomes" id="UP000261600"/>
    </source>
</evidence>
<feature type="disulfide bond" evidence="10">
    <location>
        <begin position="1277"/>
        <end position="1290"/>
    </location>
</feature>
<dbReference type="PANTHER" id="PTHR10877:SF134">
    <property type="entry name" value="POLYCYSTIN-1-LIKE PROTEIN 2"/>
    <property type="match status" value="1"/>
</dbReference>
<feature type="domain" description="GAIN-B" evidence="15">
    <location>
        <begin position="428"/>
        <end position="560"/>
    </location>
</feature>
<comment type="similarity">
    <text evidence="2">Belongs to the polycystin family.</text>
</comment>
<feature type="transmembrane region" description="Helical" evidence="13">
    <location>
        <begin position="823"/>
        <end position="845"/>
    </location>
</feature>
<dbReference type="GO" id="GO:0016020">
    <property type="term" value="C:membrane"/>
    <property type="evidence" value="ECO:0007669"/>
    <property type="project" value="UniProtKB-SubCell"/>
</dbReference>
<dbReference type="Pfam" id="PF08016">
    <property type="entry name" value="PKD_channel"/>
    <property type="match status" value="1"/>
</dbReference>
<dbReference type="InterPro" id="IPR057244">
    <property type="entry name" value="GAIN_B"/>
</dbReference>
<organism evidence="16 17">
    <name type="scientific">Monopterus albus</name>
    <name type="common">Swamp eel</name>
    <dbReference type="NCBI Taxonomy" id="43700"/>
    <lineage>
        <taxon>Eukaryota</taxon>
        <taxon>Metazoa</taxon>
        <taxon>Chordata</taxon>
        <taxon>Craniata</taxon>
        <taxon>Vertebrata</taxon>
        <taxon>Euteleostomi</taxon>
        <taxon>Actinopterygii</taxon>
        <taxon>Neopterygii</taxon>
        <taxon>Teleostei</taxon>
        <taxon>Neoteleostei</taxon>
        <taxon>Acanthomorphata</taxon>
        <taxon>Anabantaria</taxon>
        <taxon>Synbranchiformes</taxon>
        <taxon>Synbranchidae</taxon>
        <taxon>Monopterus</taxon>
    </lineage>
</organism>